<dbReference type="InterPro" id="IPR052929">
    <property type="entry name" value="RNase_H-like_EbsB-rel"/>
</dbReference>
<dbReference type="GO" id="GO:0003676">
    <property type="term" value="F:nucleic acid binding"/>
    <property type="evidence" value="ECO:0007669"/>
    <property type="project" value="InterPro"/>
</dbReference>
<dbReference type="EMBL" id="VEPZ02001720">
    <property type="protein sequence ID" value="KAE8661658.1"/>
    <property type="molecule type" value="Genomic_DNA"/>
</dbReference>
<evidence type="ECO:0000313" key="3">
    <source>
        <dbReference type="Proteomes" id="UP000436088"/>
    </source>
</evidence>
<keyword evidence="3" id="KW-1185">Reference proteome</keyword>
<dbReference type="PANTHER" id="PTHR47074">
    <property type="entry name" value="BNAC02G40300D PROTEIN"/>
    <property type="match status" value="1"/>
</dbReference>
<dbReference type="Proteomes" id="UP000436088">
    <property type="component" value="Unassembled WGS sequence"/>
</dbReference>
<feature type="domain" description="RNase H type-1" evidence="1">
    <location>
        <begin position="212"/>
        <end position="271"/>
    </location>
</feature>
<protein>
    <recommendedName>
        <fullName evidence="1">RNase H type-1 domain-containing protein</fullName>
    </recommendedName>
</protein>
<accession>A0A6A2WND4</accession>
<evidence type="ECO:0000313" key="2">
    <source>
        <dbReference type="EMBL" id="KAE8661658.1"/>
    </source>
</evidence>
<dbReference type="InterPro" id="IPR002156">
    <property type="entry name" value="RNaseH_domain"/>
</dbReference>
<dbReference type="GO" id="GO:0004523">
    <property type="term" value="F:RNA-DNA hybrid ribonuclease activity"/>
    <property type="evidence" value="ECO:0007669"/>
    <property type="project" value="InterPro"/>
</dbReference>
<proteinExistence type="predicted"/>
<comment type="caution">
    <text evidence="2">The sequence shown here is derived from an EMBL/GenBank/DDBJ whole genome shotgun (WGS) entry which is preliminary data.</text>
</comment>
<dbReference type="AlphaFoldDB" id="A0A6A2WND4"/>
<dbReference type="InterPro" id="IPR044730">
    <property type="entry name" value="RNase_H-like_dom_plant"/>
</dbReference>
<dbReference type="PANTHER" id="PTHR47074:SF11">
    <property type="entry name" value="REVERSE TRANSCRIPTASE-LIKE PROTEIN"/>
    <property type="match status" value="1"/>
</dbReference>
<evidence type="ECO:0000259" key="1">
    <source>
        <dbReference type="Pfam" id="PF13456"/>
    </source>
</evidence>
<dbReference type="CDD" id="cd06222">
    <property type="entry name" value="RNase_H_like"/>
    <property type="match status" value="1"/>
</dbReference>
<sequence length="275" mass="31299">MFLERGPSFQHLLFVDDYLIFKREHFAHVATLLLLIRIFKECSGQRTEVVGALFQALMARAILSVHLPMDRRPDRLVWRMEHHGRFTVRSAYNFLLDLDSHQASTDARDMGFYRMLWSQPFPEKIQIFIWQAFLLPHLSMSDTNKFFLLLRSIWGARNRQLYQGHLSSDVEIHWFLNNYLLDLSSASVLSDVVVAPVVRVWSPPTSGFIKANVDGSFDRGLGLGGIGCVFRNSAGGFLVGSSRVILHAMDAFHVEALTCLEGLYLALRLAIGELC</sequence>
<organism evidence="2 3">
    <name type="scientific">Hibiscus syriacus</name>
    <name type="common">Rose of Sharon</name>
    <dbReference type="NCBI Taxonomy" id="106335"/>
    <lineage>
        <taxon>Eukaryota</taxon>
        <taxon>Viridiplantae</taxon>
        <taxon>Streptophyta</taxon>
        <taxon>Embryophyta</taxon>
        <taxon>Tracheophyta</taxon>
        <taxon>Spermatophyta</taxon>
        <taxon>Magnoliopsida</taxon>
        <taxon>eudicotyledons</taxon>
        <taxon>Gunneridae</taxon>
        <taxon>Pentapetalae</taxon>
        <taxon>rosids</taxon>
        <taxon>malvids</taxon>
        <taxon>Malvales</taxon>
        <taxon>Malvaceae</taxon>
        <taxon>Malvoideae</taxon>
        <taxon>Hibiscus</taxon>
    </lineage>
</organism>
<dbReference type="Pfam" id="PF13456">
    <property type="entry name" value="RVT_3"/>
    <property type="match status" value="1"/>
</dbReference>
<reference evidence="2" key="1">
    <citation type="submission" date="2019-09" db="EMBL/GenBank/DDBJ databases">
        <title>Draft genome information of white flower Hibiscus syriacus.</title>
        <authorList>
            <person name="Kim Y.-M."/>
        </authorList>
    </citation>
    <scope>NUCLEOTIDE SEQUENCE [LARGE SCALE GENOMIC DNA]</scope>
    <source>
        <strain evidence="2">YM2019G1</strain>
    </source>
</reference>
<name>A0A6A2WND4_HIBSY</name>
<gene>
    <name evidence="2" type="ORF">F3Y22_tig00113725pilonHSYRG01685</name>
</gene>